<comment type="subcellular location">
    <subcellularLocation>
        <location evidence="1">Membrane</location>
        <topology evidence="1">Single-pass membrane protein</topology>
    </subcellularLocation>
</comment>
<dbReference type="PANTHER" id="PTHR13605">
    <property type="entry name" value="ER MEMBRANE PROTEIN COMPLEX SUBUNIT 7"/>
    <property type="match status" value="1"/>
</dbReference>
<dbReference type="PANTHER" id="PTHR13605:SF4">
    <property type="entry name" value="ER MEMBRANE PROTEIN COMPLEX SUBUNIT 7"/>
    <property type="match status" value="1"/>
</dbReference>
<dbReference type="InterPro" id="IPR019008">
    <property type="entry name" value="Beta_sandwich_EMC7"/>
</dbReference>
<reference evidence="8" key="1">
    <citation type="submission" date="2014-11" db="EMBL/GenBank/DDBJ databases">
        <authorList>
            <person name="Otto D Thomas"/>
            <person name="Naeem Raeece"/>
        </authorList>
    </citation>
    <scope>NUCLEOTIDE SEQUENCE</scope>
</reference>
<keyword evidence="5 6" id="KW-0472">Membrane</keyword>
<evidence type="ECO:0000256" key="5">
    <source>
        <dbReference type="ARBA" id="ARBA00023136"/>
    </source>
</evidence>
<sequence length="204" mass="22069">MPTERNVFRLCSFGLFRVPSVLLLLLSGFLLLQRVRSSPAGTASVMGRLVNIPNEVDMNPFKVVVRQGGGAGVSGAPRKETFVSRDGGFSVSGLGPSSHLLEVLHPSLVFEPVLLEVLPESQGQNGVKAFSFSYEHGQGAQLRLPLTLVPRGKNSFFEAREEFNIMALGKNYMVWIMLATVGLMLILPKMQESLGGWVGLVVAG</sequence>
<evidence type="ECO:0000256" key="1">
    <source>
        <dbReference type="ARBA" id="ARBA00004167"/>
    </source>
</evidence>
<dbReference type="GO" id="GO:0072546">
    <property type="term" value="C:EMC complex"/>
    <property type="evidence" value="ECO:0007669"/>
    <property type="project" value="TreeGrafter"/>
</dbReference>
<evidence type="ECO:0000313" key="8">
    <source>
        <dbReference type="EMBL" id="CEM13420.1"/>
    </source>
</evidence>
<dbReference type="VEuPathDB" id="CryptoDB:Cvel_17207"/>
<dbReference type="Pfam" id="PF09430">
    <property type="entry name" value="EMC7_beta-sandw"/>
    <property type="match status" value="1"/>
</dbReference>
<evidence type="ECO:0000256" key="3">
    <source>
        <dbReference type="ARBA" id="ARBA00022729"/>
    </source>
</evidence>
<feature type="domain" description="ER membrane protein complex subunit 7 beta-sandwich" evidence="7">
    <location>
        <begin position="78"/>
        <end position="174"/>
    </location>
</feature>
<gene>
    <name evidence="8" type="ORF">Cvel_17207</name>
</gene>
<keyword evidence="3" id="KW-0732">Signal</keyword>
<protein>
    <recommendedName>
        <fullName evidence="7">ER membrane protein complex subunit 7 beta-sandwich domain-containing protein</fullName>
    </recommendedName>
</protein>
<feature type="transmembrane region" description="Helical" evidence="6">
    <location>
        <begin position="172"/>
        <end position="188"/>
    </location>
</feature>
<proteinExistence type="predicted"/>
<dbReference type="InterPro" id="IPR039163">
    <property type="entry name" value="EMC7"/>
</dbReference>
<evidence type="ECO:0000259" key="7">
    <source>
        <dbReference type="Pfam" id="PF09430"/>
    </source>
</evidence>
<evidence type="ECO:0000256" key="2">
    <source>
        <dbReference type="ARBA" id="ARBA00022692"/>
    </source>
</evidence>
<keyword evidence="2 6" id="KW-0812">Transmembrane</keyword>
<organism evidence="8">
    <name type="scientific">Chromera velia CCMP2878</name>
    <dbReference type="NCBI Taxonomy" id="1169474"/>
    <lineage>
        <taxon>Eukaryota</taxon>
        <taxon>Sar</taxon>
        <taxon>Alveolata</taxon>
        <taxon>Colpodellida</taxon>
        <taxon>Chromeraceae</taxon>
        <taxon>Chromera</taxon>
    </lineage>
</organism>
<dbReference type="AlphaFoldDB" id="A0A0G4FIN8"/>
<evidence type="ECO:0000256" key="4">
    <source>
        <dbReference type="ARBA" id="ARBA00022989"/>
    </source>
</evidence>
<dbReference type="EMBL" id="CDMZ01000398">
    <property type="protein sequence ID" value="CEM13420.1"/>
    <property type="molecule type" value="Genomic_DNA"/>
</dbReference>
<name>A0A0G4FIN8_9ALVE</name>
<accession>A0A0G4FIN8</accession>
<evidence type="ECO:0000256" key="6">
    <source>
        <dbReference type="SAM" id="Phobius"/>
    </source>
</evidence>
<keyword evidence="4 6" id="KW-1133">Transmembrane helix</keyword>